<dbReference type="AlphaFoldDB" id="A0AAW0NVE8"/>
<keyword evidence="1" id="KW-0175">Coiled coil</keyword>
<feature type="coiled-coil region" evidence="1">
    <location>
        <begin position="741"/>
        <end position="768"/>
    </location>
</feature>
<feature type="compositionally biased region" description="Basic and acidic residues" evidence="2">
    <location>
        <begin position="323"/>
        <end position="341"/>
    </location>
</feature>
<feature type="coiled-coil region" evidence="1">
    <location>
        <begin position="970"/>
        <end position="1018"/>
    </location>
</feature>
<organism evidence="3 4">
    <name type="scientific">Mugilogobius chulae</name>
    <name type="common">yellowstripe goby</name>
    <dbReference type="NCBI Taxonomy" id="88201"/>
    <lineage>
        <taxon>Eukaryota</taxon>
        <taxon>Metazoa</taxon>
        <taxon>Chordata</taxon>
        <taxon>Craniata</taxon>
        <taxon>Vertebrata</taxon>
        <taxon>Euteleostomi</taxon>
        <taxon>Actinopterygii</taxon>
        <taxon>Neopterygii</taxon>
        <taxon>Teleostei</taxon>
        <taxon>Neoteleostei</taxon>
        <taxon>Acanthomorphata</taxon>
        <taxon>Gobiaria</taxon>
        <taxon>Gobiiformes</taxon>
        <taxon>Gobioidei</taxon>
        <taxon>Gobiidae</taxon>
        <taxon>Gobionellinae</taxon>
        <taxon>Mugilogobius</taxon>
    </lineage>
</organism>
<evidence type="ECO:0000313" key="3">
    <source>
        <dbReference type="EMBL" id="KAK7910066.1"/>
    </source>
</evidence>
<dbReference type="PANTHER" id="PTHR37476">
    <property type="entry name" value="COILED-COIL DOMAIN-CONTAINING PROTEIN 171"/>
    <property type="match status" value="1"/>
</dbReference>
<feature type="compositionally biased region" description="Basic and acidic residues" evidence="2">
    <location>
        <begin position="17"/>
        <end position="35"/>
    </location>
</feature>
<evidence type="ECO:0000313" key="4">
    <source>
        <dbReference type="Proteomes" id="UP001460270"/>
    </source>
</evidence>
<accession>A0AAW0NVE8</accession>
<dbReference type="Proteomes" id="UP001460270">
    <property type="component" value="Unassembled WGS sequence"/>
</dbReference>
<evidence type="ECO:0000256" key="1">
    <source>
        <dbReference type="SAM" id="Coils"/>
    </source>
</evidence>
<feature type="compositionally biased region" description="Basic and acidic residues" evidence="2">
    <location>
        <begin position="55"/>
        <end position="74"/>
    </location>
</feature>
<evidence type="ECO:0000256" key="2">
    <source>
        <dbReference type="SAM" id="MobiDB-lite"/>
    </source>
</evidence>
<reference evidence="4" key="1">
    <citation type="submission" date="2024-04" db="EMBL/GenBank/DDBJ databases">
        <title>Salinicola lusitanus LLJ914,a marine bacterium isolated from the Okinawa Trough.</title>
        <authorList>
            <person name="Li J."/>
        </authorList>
    </citation>
    <scope>NUCLEOTIDE SEQUENCE [LARGE SCALE GENOMIC DNA]</scope>
</reference>
<feature type="region of interest" description="Disordered" evidence="2">
    <location>
        <begin position="316"/>
        <end position="348"/>
    </location>
</feature>
<dbReference type="PANTHER" id="PTHR37476:SF1">
    <property type="entry name" value="COILED-COIL DOMAIN-CONTAINING PROTEIN 171"/>
    <property type="match status" value="1"/>
</dbReference>
<dbReference type="Gene3D" id="1.10.287.1490">
    <property type="match status" value="1"/>
</dbReference>
<keyword evidence="4" id="KW-1185">Reference proteome</keyword>
<feature type="region of interest" description="Disordered" evidence="2">
    <location>
        <begin position="17"/>
        <end position="74"/>
    </location>
</feature>
<feature type="coiled-coil region" evidence="1">
    <location>
        <begin position="471"/>
        <end position="551"/>
    </location>
</feature>
<gene>
    <name evidence="3" type="ORF">WMY93_014750</name>
</gene>
<proteinExistence type="predicted"/>
<name>A0AAW0NVE8_9GOBI</name>
<feature type="compositionally biased region" description="Polar residues" evidence="2">
    <location>
        <begin position="41"/>
        <end position="54"/>
    </location>
</feature>
<comment type="caution">
    <text evidence="3">The sequence shown here is derived from an EMBL/GenBank/DDBJ whole genome shotgun (WGS) entry which is preliminary data.</text>
</comment>
<evidence type="ECO:0008006" key="5">
    <source>
        <dbReference type="Google" id="ProtNLM"/>
    </source>
</evidence>
<feature type="coiled-coil region" evidence="1">
    <location>
        <begin position="856"/>
        <end position="941"/>
    </location>
</feature>
<dbReference type="EMBL" id="JBBPFD010000010">
    <property type="protein sequence ID" value="KAK7910066.1"/>
    <property type="molecule type" value="Genomic_DNA"/>
</dbReference>
<protein>
    <recommendedName>
        <fullName evidence="5">Coiled-coil domain-containing protein 171-like</fullName>
    </recommendedName>
</protein>
<sequence length="1132" mass="130828">MILLNFTCWVETSLEMRSEAAGRGRESGRGRRAESARSSAQPRETPQRSKSSGEMTRDNGAEGGKRKEKRVILKGEPAEDVGRELRWKMNHLEKEKLQLTSAHNQQVCSLEAELARLRASVERSEAERAELEFQITVCLREKEKEAQSNRDLQRERHTLTERQAELEQSLSDLRVALDRTLSGREQDQRNLQQELEERDGLIQRLSEDNSQLHSLLTDQKQALEQSEQRMKELQREIEREQELKRRQADQLRYLSNREKRYRADKEFAEQRIKTLETNIETERAAHLESKFNSEIVQLRLRDLEAALAVEQSNLQEATCSTEQLKEHLQEAERKREEEQQRSSHSQAQLHSLQLEFDQCKSDLSTEKRLTSDLKVALESEKRMTSCLKEQMEEEQRKLEITVGTQEALHKFSQDVKDTLQQHLAEDSGSWSPDDTVKKLKMTLCSHKQRQEEANKQIKDLLFASEQLLDDNQALKNLSSQQKTQIEETQQLLEEQKREVTRLQTEGCDWSSLSRQLQTELHRERDERKRERDKMEEQLRVIKQQQREQEESLHEPFYYITLLLIAPQWAHIKLITPSVMLLFPAGEGSFVLNALPPSASPAQSIMGTLSWDELWLRICERVEQINADMHQSKQQVSSLQGVLSRLEGKMRKREAELSHKHQQAVTELQRHLQSSRAECYSLQDRVTSLTSDLSSLSHESGRFRWACVLLGGALAHAQTRLQRLSEQKAFLCRWMSKRDALVQEVSSLVEALEADEDDAQLQKKKSARRRWRRVLTVVTTLRRWCMLGKQATCCSSSQSVLSAAQSGMSLLLGNLLDQSDAATVTHNCPLRRPTLQPHMKELVSSLQQHFLDFSQRLHSTEVERRSLRQELNNLKRAMKKREQEVNKMVPCERFATVCSELQEALCREQEAQGLVQELNSQLNQLQTNMDSYNTRTTEAQAAHDQTTQLLSDARREVCRKERSLRILGKHLTVVQKEKRQLEERLREAQEELLNSTKHKEQLIEMMRTAERNCTEFRESFSQSHCTLSSKPRPLVLLESKNKGESIMGDPDVEACQSLLSSVALLSQTFSSRADWLQQEVSAHQSHVTALRSELQDACLRHNQAFTPIAVPFIDIESTQPLPVGDLLKNVTII</sequence>